<dbReference type="AlphaFoldDB" id="A0A3G8JUH7"/>
<evidence type="ECO:0000256" key="1">
    <source>
        <dbReference type="SAM" id="MobiDB-lite"/>
    </source>
</evidence>
<name>A0A3G8JUH7_9ACTN</name>
<feature type="transmembrane region" description="Helical" evidence="2">
    <location>
        <begin position="66"/>
        <end position="86"/>
    </location>
</feature>
<evidence type="ECO:0000256" key="2">
    <source>
        <dbReference type="SAM" id="Phobius"/>
    </source>
</evidence>
<sequence>MTGNGPTTRLPRHETWVHHQTPVTRSPETPPRAYYEPPTHPLHIRRSAARPMPSPRPTRRRIDPPVVIAAIVMIALAVGVIVGLAAL</sequence>
<gene>
    <name evidence="3" type="ORF">D7316_04432</name>
</gene>
<dbReference type="Proteomes" id="UP000271469">
    <property type="component" value="Chromosome"/>
</dbReference>
<accession>A0A3G8JUH7</accession>
<keyword evidence="2" id="KW-1133">Transmembrane helix</keyword>
<dbReference type="EMBL" id="CP033972">
    <property type="protein sequence ID" value="AZG47820.1"/>
    <property type="molecule type" value="Genomic_DNA"/>
</dbReference>
<proteinExistence type="predicted"/>
<feature type="region of interest" description="Disordered" evidence="1">
    <location>
        <begin position="1"/>
        <end position="61"/>
    </location>
</feature>
<keyword evidence="4" id="KW-1185">Reference proteome</keyword>
<evidence type="ECO:0000313" key="4">
    <source>
        <dbReference type="Proteomes" id="UP000271469"/>
    </source>
</evidence>
<organism evidence="3 4">
    <name type="scientific">Gordonia insulae</name>
    <dbReference type="NCBI Taxonomy" id="2420509"/>
    <lineage>
        <taxon>Bacteria</taxon>
        <taxon>Bacillati</taxon>
        <taxon>Actinomycetota</taxon>
        <taxon>Actinomycetes</taxon>
        <taxon>Mycobacteriales</taxon>
        <taxon>Gordoniaceae</taxon>
        <taxon>Gordonia</taxon>
    </lineage>
</organism>
<dbReference type="KEGG" id="gom:D7316_04432"/>
<reference evidence="3 4" key="1">
    <citation type="submission" date="2018-11" db="EMBL/GenBank/DDBJ databases">
        <title>Gordonia insulae sp. nov., isolated from an island soil.</title>
        <authorList>
            <person name="Kim Y.S."/>
            <person name="Kim S.B."/>
        </authorList>
    </citation>
    <scope>NUCLEOTIDE SEQUENCE [LARGE SCALE GENOMIC DNA]</scope>
    <source>
        <strain evidence="3 4">MMS17-SY073</strain>
    </source>
</reference>
<evidence type="ECO:0000313" key="3">
    <source>
        <dbReference type="EMBL" id="AZG47820.1"/>
    </source>
</evidence>
<keyword evidence="2" id="KW-0812">Transmembrane</keyword>
<keyword evidence="2" id="KW-0472">Membrane</keyword>
<protein>
    <submittedName>
        <fullName evidence="3">Uncharacterized protein</fullName>
    </submittedName>
</protein>